<evidence type="ECO:0000313" key="15">
    <source>
        <dbReference type="Proteomes" id="UP001161160"/>
    </source>
</evidence>
<evidence type="ECO:0000256" key="7">
    <source>
        <dbReference type="ARBA" id="ARBA00022958"/>
    </source>
</evidence>
<dbReference type="InterPro" id="IPR036721">
    <property type="entry name" value="RCK_C_sf"/>
</dbReference>
<accession>A0AA43S517</accession>
<dbReference type="GO" id="GO:0015297">
    <property type="term" value="F:antiporter activity"/>
    <property type="evidence" value="ECO:0007669"/>
    <property type="project" value="UniProtKB-KW"/>
</dbReference>
<dbReference type="Gene3D" id="1.20.1530.20">
    <property type="match status" value="1"/>
</dbReference>
<sequence>MPSALQLTLILLASGVAGVVIFRYFGLPPILGYLAIGVLIGPNALGLANDSATVKYLGEFGVVFLMFSIGLEFNLHKLRAMRSIVFGLGGSQVLLTMLLAVPASLLMNWIYPISWEAAIALGGALAMSSTAIVTKLIADRSELETDHGRNIIGILLFQDLAVVFLLILLPSLGKNPGDLFIALSAAAIKISVALVLIFVLGQTLMSRWFRLVTKLRSQELFMLNLLLIVLGMAGLTEHFGLSLALGAFLAGMLISETPYRHQVEEDIKPFRDVLLGLFFITIGMLLDFHVIAQQWILVLLLLIGPLLFKFGLIALLSRAFGSTPGISIRTGLCLAQAGEFGFVLLNQIDGLDLIDPALSQAVLAAMLLSMFGAPFLIQYSDRIAMRFSSNEWLLQSLALTRVAAKSVRTENHVVICGFGRSGQSLARMLDQEKIPYIALDMDPDRVKTAAAAGDNVVYGDASRENYLIAAGLSRAKAVVITYADTPASFKVLHQVERLRPGMTVLVRTKDDADLAKLQAAGATEVVPELIEGSLMMASHVLLMMGVPMRKVVRIVSNAREARYSLLRGYFRGSEVEDFDSNESWRLHSVTLLPESISIGKTLEELALENDGVSIQAVRRKVGGGDYIKLELTPHLRLQANDILVLSGNPEATELAQSKLL</sequence>
<dbReference type="Pfam" id="PF02254">
    <property type="entry name" value="TrkA_N"/>
    <property type="match status" value="1"/>
</dbReference>
<keyword evidence="4" id="KW-0050">Antiport</keyword>
<dbReference type="InterPro" id="IPR003148">
    <property type="entry name" value="RCK_N"/>
</dbReference>
<dbReference type="Gene3D" id="3.40.50.720">
    <property type="entry name" value="NAD(P)-binding Rossmann-like Domain"/>
    <property type="match status" value="1"/>
</dbReference>
<comment type="caution">
    <text evidence="14">The sequence shown here is derived from an EMBL/GenBank/DDBJ whole genome shotgun (WGS) entry which is preliminary data.</text>
</comment>
<evidence type="ECO:0000256" key="2">
    <source>
        <dbReference type="ARBA" id="ARBA00005551"/>
    </source>
</evidence>
<evidence type="ECO:0000259" key="13">
    <source>
        <dbReference type="PROSITE" id="PS51202"/>
    </source>
</evidence>
<reference evidence="14" key="1">
    <citation type="submission" date="2023-04" db="EMBL/GenBank/DDBJ databases">
        <title>Genome Encyclopedia of Bacteria and Archaea VI: Functional Genomics of Type Strains.</title>
        <authorList>
            <person name="Whitman W."/>
        </authorList>
    </citation>
    <scope>NUCLEOTIDE SEQUENCE</scope>
    <source>
        <strain evidence="14">Enz.4-51</strain>
    </source>
</reference>
<evidence type="ECO:0000256" key="4">
    <source>
        <dbReference type="ARBA" id="ARBA00022449"/>
    </source>
</evidence>
<dbReference type="PROSITE" id="PS51201">
    <property type="entry name" value="RCK_N"/>
    <property type="match status" value="1"/>
</dbReference>
<dbReference type="Proteomes" id="UP001161160">
    <property type="component" value="Unassembled WGS sequence"/>
</dbReference>
<feature type="transmembrane region" description="Helical" evidence="11">
    <location>
        <begin position="117"/>
        <end position="138"/>
    </location>
</feature>
<feature type="domain" description="RCK N-terminal" evidence="12">
    <location>
        <begin position="410"/>
        <end position="527"/>
    </location>
</feature>
<dbReference type="PANTHER" id="PTHR46157:SF4">
    <property type="entry name" value="K(+) EFFLUX ANTIPORTER 3, CHLOROPLASTIC"/>
    <property type="match status" value="1"/>
</dbReference>
<feature type="transmembrane region" description="Helical" evidence="11">
    <location>
        <begin position="274"/>
        <end position="292"/>
    </location>
</feature>
<keyword evidence="6 11" id="KW-0812">Transmembrane</keyword>
<name>A0AA43S517_9BURK</name>
<dbReference type="Pfam" id="PF02080">
    <property type="entry name" value="TrkA_C"/>
    <property type="match status" value="1"/>
</dbReference>
<feature type="transmembrane region" description="Helical" evidence="11">
    <location>
        <begin position="54"/>
        <end position="73"/>
    </location>
</feature>
<keyword evidence="5" id="KW-0633">Potassium transport</keyword>
<keyword evidence="9" id="KW-0406">Ion transport</keyword>
<dbReference type="InterPro" id="IPR006037">
    <property type="entry name" value="RCK_C"/>
</dbReference>
<dbReference type="InterPro" id="IPR004771">
    <property type="entry name" value="K/H_exchanger"/>
</dbReference>
<organism evidence="14 15">
    <name type="scientific">Polynucleobacter sphagniphilus</name>
    <dbReference type="NCBI Taxonomy" id="1743169"/>
    <lineage>
        <taxon>Bacteria</taxon>
        <taxon>Pseudomonadati</taxon>
        <taxon>Pseudomonadota</taxon>
        <taxon>Betaproteobacteria</taxon>
        <taxon>Burkholderiales</taxon>
        <taxon>Burkholderiaceae</taxon>
        <taxon>Polynucleobacter</taxon>
    </lineage>
</organism>
<dbReference type="GO" id="GO:0008324">
    <property type="term" value="F:monoatomic cation transmembrane transporter activity"/>
    <property type="evidence" value="ECO:0007669"/>
    <property type="project" value="InterPro"/>
</dbReference>
<dbReference type="GeneID" id="83596451"/>
<dbReference type="GO" id="GO:0005886">
    <property type="term" value="C:plasma membrane"/>
    <property type="evidence" value="ECO:0007669"/>
    <property type="project" value="TreeGrafter"/>
</dbReference>
<feature type="transmembrane region" description="Helical" evidence="11">
    <location>
        <begin position="30"/>
        <end position="48"/>
    </location>
</feature>
<dbReference type="InterPro" id="IPR036291">
    <property type="entry name" value="NAD(P)-bd_dom_sf"/>
</dbReference>
<dbReference type="SUPFAM" id="SSF116726">
    <property type="entry name" value="TrkA C-terminal domain-like"/>
    <property type="match status" value="1"/>
</dbReference>
<keyword evidence="15" id="KW-1185">Reference proteome</keyword>
<comment type="subcellular location">
    <subcellularLocation>
        <location evidence="1">Endomembrane system</location>
        <topology evidence="1">Multi-pass membrane protein</topology>
    </subcellularLocation>
</comment>
<feature type="transmembrane region" description="Helical" evidence="11">
    <location>
        <begin position="150"/>
        <end position="173"/>
    </location>
</feature>
<feature type="transmembrane region" description="Helical" evidence="11">
    <location>
        <begin position="221"/>
        <end position="254"/>
    </location>
</feature>
<dbReference type="PROSITE" id="PS51202">
    <property type="entry name" value="RCK_C"/>
    <property type="match status" value="1"/>
</dbReference>
<dbReference type="GO" id="GO:1902600">
    <property type="term" value="P:proton transmembrane transport"/>
    <property type="evidence" value="ECO:0007669"/>
    <property type="project" value="InterPro"/>
</dbReference>
<evidence type="ECO:0000313" key="14">
    <source>
        <dbReference type="EMBL" id="MDH6502872.1"/>
    </source>
</evidence>
<dbReference type="Gene3D" id="3.30.70.1450">
    <property type="entry name" value="Regulator of K+ conductance, C-terminal domain"/>
    <property type="match status" value="1"/>
</dbReference>
<dbReference type="Pfam" id="PF00999">
    <property type="entry name" value="Na_H_Exchanger"/>
    <property type="match status" value="1"/>
</dbReference>
<proteinExistence type="inferred from homology"/>
<evidence type="ECO:0000256" key="9">
    <source>
        <dbReference type="ARBA" id="ARBA00023065"/>
    </source>
</evidence>
<evidence type="ECO:0000256" key="8">
    <source>
        <dbReference type="ARBA" id="ARBA00022989"/>
    </source>
</evidence>
<evidence type="ECO:0000256" key="3">
    <source>
        <dbReference type="ARBA" id="ARBA00022448"/>
    </source>
</evidence>
<dbReference type="InterPro" id="IPR006153">
    <property type="entry name" value="Cation/H_exchanger_TM"/>
</dbReference>
<feature type="domain" description="RCK C-terminal" evidence="13">
    <location>
        <begin position="573"/>
        <end position="660"/>
    </location>
</feature>
<dbReference type="InterPro" id="IPR038770">
    <property type="entry name" value="Na+/solute_symporter_sf"/>
</dbReference>
<evidence type="ECO:0000256" key="6">
    <source>
        <dbReference type="ARBA" id="ARBA00022692"/>
    </source>
</evidence>
<feature type="transmembrane region" description="Helical" evidence="11">
    <location>
        <begin position="85"/>
        <end position="111"/>
    </location>
</feature>
<feature type="transmembrane region" description="Helical" evidence="11">
    <location>
        <begin position="299"/>
        <end position="320"/>
    </location>
</feature>
<dbReference type="GO" id="GO:0006813">
    <property type="term" value="P:potassium ion transport"/>
    <property type="evidence" value="ECO:0007669"/>
    <property type="project" value="UniProtKB-KW"/>
</dbReference>
<feature type="transmembrane region" description="Helical" evidence="11">
    <location>
        <begin position="179"/>
        <end position="200"/>
    </location>
</feature>
<dbReference type="RefSeq" id="WP_076023665.1">
    <property type="nucleotide sequence ID" value="NZ_JARXVV010000003.1"/>
</dbReference>
<dbReference type="PANTHER" id="PTHR46157">
    <property type="entry name" value="K(+) EFFLUX ANTIPORTER 3, CHLOROPLASTIC"/>
    <property type="match status" value="1"/>
</dbReference>
<dbReference type="EMBL" id="JARXYA010000001">
    <property type="protein sequence ID" value="MDH6502872.1"/>
    <property type="molecule type" value="Genomic_DNA"/>
</dbReference>
<feature type="transmembrane region" description="Helical" evidence="11">
    <location>
        <begin position="357"/>
        <end position="377"/>
    </location>
</feature>
<protein>
    <submittedName>
        <fullName evidence="14">CPA2 family monovalent cation:H+ antiporter-2</fullName>
    </submittedName>
</protein>
<evidence type="ECO:0000256" key="11">
    <source>
        <dbReference type="SAM" id="Phobius"/>
    </source>
</evidence>
<evidence type="ECO:0000256" key="10">
    <source>
        <dbReference type="ARBA" id="ARBA00023136"/>
    </source>
</evidence>
<dbReference type="AlphaFoldDB" id="A0AA43S517"/>
<keyword evidence="3" id="KW-0813">Transport</keyword>
<gene>
    <name evidence="14" type="ORF">M2127_000155</name>
</gene>
<dbReference type="NCBIfam" id="TIGR00932">
    <property type="entry name" value="2a37"/>
    <property type="match status" value="1"/>
</dbReference>
<dbReference type="SUPFAM" id="SSF51735">
    <property type="entry name" value="NAD(P)-binding Rossmann-fold domains"/>
    <property type="match status" value="1"/>
</dbReference>
<evidence type="ECO:0000256" key="1">
    <source>
        <dbReference type="ARBA" id="ARBA00004127"/>
    </source>
</evidence>
<evidence type="ECO:0000256" key="5">
    <source>
        <dbReference type="ARBA" id="ARBA00022538"/>
    </source>
</evidence>
<dbReference type="FunFam" id="3.40.50.720:FF:000036">
    <property type="entry name" value="Glutathione-regulated potassium-efflux system protein KefB"/>
    <property type="match status" value="1"/>
</dbReference>
<comment type="similarity">
    <text evidence="2">Belongs to the monovalent cation:proton antiporter 2 (CPA2) transporter (TC 2.A.37) family.</text>
</comment>
<keyword evidence="7" id="KW-0630">Potassium</keyword>
<dbReference type="GO" id="GO:0012505">
    <property type="term" value="C:endomembrane system"/>
    <property type="evidence" value="ECO:0007669"/>
    <property type="project" value="UniProtKB-SubCell"/>
</dbReference>
<keyword evidence="10 11" id="KW-0472">Membrane</keyword>
<keyword evidence="8 11" id="KW-1133">Transmembrane helix</keyword>
<evidence type="ECO:0000259" key="12">
    <source>
        <dbReference type="PROSITE" id="PS51201"/>
    </source>
</evidence>
<feature type="transmembrane region" description="Helical" evidence="11">
    <location>
        <begin position="6"/>
        <end position="25"/>
    </location>
</feature>